<dbReference type="Pfam" id="PF07963">
    <property type="entry name" value="N_methyl"/>
    <property type="match status" value="1"/>
</dbReference>
<dbReference type="NCBIfam" id="TIGR04294">
    <property type="entry name" value="pre_pil_HX9DG"/>
    <property type="match status" value="1"/>
</dbReference>
<organism evidence="2 3">
    <name type="scientific">Rubripirellula lacrimiformis</name>
    <dbReference type="NCBI Taxonomy" id="1930273"/>
    <lineage>
        <taxon>Bacteria</taxon>
        <taxon>Pseudomonadati</taxon>
        <taxon>Planctomycetota</taxon>
        <taxon>Planctomycetia</taxon>
        <taxon>Pirellulales</taxon>
        <taxon>Pirellulaceae</taxon>
        <taxon>Rubripirellula</taxon>
    </lineage>
</organism>
<dbReference type="RefSeq" id="WP_145168447.1">
    <property type="nucleotide sequence ID" value="NZ_CP036525.1"/>
</dbReference>
<dbReference type="PROSITE" id="PS00409">
    <property type="entry name" value="PROKAR_NTER_METHYL"/>
    <property type="match status" value="1"/>
</dbReference>
<keyword evidence="3" id="KW-1185">Reference proteome</keyword>
<sequence>MKRVSREGFTLVELLVVIAIIGVLVGLLLPAVQAAREAARRMSCSNNFKQMGLGLHNYHSAFNALPQQLGGTTAQYAGAPNIINRNYLSGLVPLTPFIEQQGLWEVISNPYDSDKDGTVDFPAMGPGGWFTQYEPWMTNIPTLRCPSDPGVGLPALGRSNFAFCLGDGMNLVHSGGRNEAGHYQQHSDIFNPEANIKARGLTDNTGWATSARARNRGMFWSRHTTRFRDVLDGLSNTVAMGEVATTIGARELIAEFQLNAGTDIITNPSFCDAGIDPLRPQFWQTDANLPGNLGTGNQIRGGRWADGRIQYTSFMTIKPPNGLNCFSGNDATQGISTASSRHQGGAHILMGDGSVQFITESIDAGTQTAAPATNGEGSPYGIWGAMGTRGAKEVVDLGSVL</sequence>
<protein>
    <recommendedName>
        <fullName evidence="1">DUF1559 domain-containing protein</fullName>
    </recommendedName>
</protein>
<accession>A0A517N6A7</accession>
<dbReference type="SUPFAM" id="SSF54523">
    <property type="entry name" value="Pili subunits"/>
    <property type="match status" value="1"/>
</dbReference>
<dbReference type="NCBIfam" id="TIGR02532">
    <property type="entry name" value="IV_pilin_GFxxxE"/>
    <property type="match status" value="1"/>
</dbReference>
<name>A0A517N6A7_9BACT</name>
<dbReference type="Proteomes" id="UP000318538">
    <property type="component" value="Chromosome"/>
</dbReference>
<reference evidence="2 3" key="1">
    <citation type="submission" date="2019-02" db="EMBL/GenBank/DDBJ databases">
        <title>Deep-cultivation of Planctomycetes and their phenomic and genomic characterization uncovers novel biology.</title>
        <authorList>
            <person name="Wiegand S."/>
            <person name="Jogler M."/>
            <person name="Boedeker C."/>
            <person name="Pinto D."/>
            <person name="Vollmers J."/>
            <person name="Rivas-Marin E."/>
            <person name="Kohn T."/>
            <person name="Peeters S.H."/>
            <person name="Heuer A."/>
            <person name="Rast P."/>
            <person name="Oberbeckmann S."/>
            <person name="Bunk B."/>
            <person name="Jeske O."/>
            <person name="Meyerdierks A."/>
            <person name="Storesund J.E."/>
            <person name="Kallscheuer N."/>
            <person name="Luecker S."/>
            <person name="Lage O.M."/>
            <person name="Pohl T."/>
            <person name="Merkel B.J."/>
            <person name="Hornburger P."/>
            <person name="Mueller R.-W."/>
            <person name="Bruemmer F."/>
            <person name="Labrenz M."/>
            <person name="Spormann A.M."/>
            <person name="Op den Camp H."/>
            <person name="Overmann J."/>
            <person name="Amann R."/>
            <person name="Jetten M.S.M."/>
            <person name="Mascher T."/>
            <person name="Medema M.H."/>
            <person name="Devos D.P."/>
            <person name="Kaster A.-K."/>
            <person name="Ovreas L."/>
            <person name="Rohde M."/>
            <person name="Galperin M.Y."/>
            <person name="Jogler C."/>
        </authorList>
    </citation>
    <scope>NUCLEOTIDE SEQUENCE [LARGE SCALE GENOMIC DNA]</scope>
    <source>
        <strain evidence="2 3">K22_7</strain>
    </source>
</reference>
<dbReference type="PANTHER" id="PTHR30093:SF2">
    <property type="entry name" value="TYPE II SECRETION SYSTEM PROTEIN H"/>
    <property type="match status" value="1"/>
</dbReference>
<dbReference type="InterPro" id="IPR027558">
    <property type="entry name" value="Pre_pil_HX9DG_C"/>
</dbReference>
<gene>
    <name evidence="2" type="ORF">K227x_10570</name>
</gene>
<dbReference type="Pfam" id="PF07596">
    <property type="entry name" value="SBP_bac_10"/>
    <property type="match status" value="1"/>
</dbReference>
<proteinExistence type="predicted"/>
<dbReference type="AlphaFoldDB" id="A0A517N6A7"/>
<dbReference type="PANTHER" id="PTHR30093">
    <property type="entry name" value="GENERAL SECRETION PATHWAY PROTEIN G"/>
    <property type="match status" value="1"/>
</dbReference>
<dbReference type="EMBL" id="CP036525">
    <property type="protein sequence ID" value="QDT02679.1"/>
    <property type="molecule type" value="Genomic_DNA"/>
</dbReference>
<dbReference type="InterPro" id="IPR012902">
    <property type="entry name" value="N_methyl_site"/>
</dbReference>
<dbReference type="Gene3D" id="3.30.700.10">
    <property type="entry name" value="Glycoprotein, Type 4 Pilin"/>
    <property type="match status" value="1"/>
</dbReference>
<evidence type="ECO:0000259" key="1">
    <source>
        <dbReference type="Pfam" id="PF07596"/>
    </source>
</evidence>
<feature type="domain" description="DUF1559" evidence="1">
    <location>
        <begin position="33"/>
        <end position="364"/>
    </location>
</feature>
<dbReference type="InterPro" id="IPR011453">
    <property type="entry name" value="DUF1559"/>
</dbReference>
<evidence type="ECO:0000313" key="2">
    <source>
        <dbReference type="EMBL" id="QDT02679.1"/>
    </source>
</evidence>
<dbReference type="InterPro" id="IPR045584">
    <property type="entry name" value="Pilin-like"/>
</dbReference>
<dbReference type="OrthoDB" id="241541at2"/>
<dbReference type="KEGG" id="rlc:K227x_10570"/>
<evidence type="ECO:0000313" key="3">
    <source>
        <dbReference type="Proteomes" id="UP000318538"/>
    </source>
</evidence>